<dbReference type="AlphaFoldDB" id="A0A0A2V1D5"/>
<evidence type="ECO:0000313" key="2">
    <source>
        <dbReference type="Proteomes" id="UP000002059"/>
    </source>
</evidence>
<dbReference type="HOGENOM" id="CLU_2590391_0_0_1"/>
<name>A0A0A2V1D5_PARBA</name>
<dbReference type="VEuPathDB" id="FungiDB:PAAG_11980"/>
<organism evidence="1 2">
    <name type="scientific">Paracoccidioides lutzii (strain ATCC MYA-826 / Pb01)</name>
    <name type="common">Paracoccidioides brasiliensis</name>
    <dbReference type="NCBI Taxonomy" id="502779"/>
    <lineage>
        <taxon>Eukaryota</taxon>
        <taxon>Fungi</taxon>
        <taxon>Dikarya</taxon>
        <taxon>Ascomycota</taxon>
        <taxon>Pezizomycotina</taxon>
        <taxon>Eurotiomycetes</taxon>
        <taxon>Eurotiomycetidae</taxon>
        <taxon>Onygenales</taxon>
        <taxon>Ajellomycetaceae</taxon>
        <taxon>Paracoccidioides</taxon>
    </lineage>
</organism>
<dbReference type="RefSeq" id="XP_015702839.1">
    <property type="nucleotide sequence ID" value="XM_015847536.1"/>
</dbReference>
<gene>
    <name evidence="1" type="ORF">PAAG_11980</name>
</gene>
<reference evidence="1 2" key="1">
    <citation type="journal article" date="2011" name="PLoS Genet.">
        <title>Comparative genomic analysis of human fungal pathogens causing paracoccidioidomycosis.</title>
        <authorList>
            <person name="Desjardins C.A."/>
            <person name="Champion M.D."/>
            <person name="Holder J.W."/>
            <person name="Muszewska A."/>
            <person name="Goldberg J."/>
            <person name="Bailao A.M."/>
            <person name="Brigido M.M."/>
            <person name="Ferreira M.E."/>
            <person name="Garcia A.M."/>
            <person name="Grynberg M."/>
            <person name="Gujja S."/>
            <person name="Heiman D.I."/>
            <person name="Henn M.R."/>
            <person name="Kodira C.D."/>
            <person name="Leon-Narvaez H."/>
            <person name="Longo L.V."/>
            <person name="Ma L.J."/>
            <person name="Malavazi I."/>
            <person name="Matsuo A.L."/>
            <person name="Morais F.V."/>
            <person name="Pereira M."/>
            <person name="Rodriguez-Brito S."/>
            <person name="Sakthikumar S."/>
            <person name="Salem-Izacc S.M."/>
            <person name="Sykes S.M."/>
            <person name="Teixeira M.M."/>
            <person name="Vallejo M.C."/>
            <person name="Walter M.E."/>
            <person name="Yandava C."/>
            <person name="Young S."/>
            <person name="Zeng Q."/>
            <person name="Zucker J."/>
            <person name="Felipe M.S."/>
            <person name="Goldman G.H."/>
            <person name="Haas B.J."/>
            <person name="McEwen J.G."/>
            <person name="Nino-Vega G."/>
            <person name="Puccia R."/>
            <person name="San-Blas G."/>
            <person name="Soares C.M."/>
            <person name="Birren B.W."/>
            <person name="Cuomo C.A."/>
        </authorList>
    </citation>
    <scope>NUCLEOTIDE SEQUENCE [LARGE SCALE GENOMIC DNA]</scope>
    <source>
        <strain evidence="2">ATCC MYA-826 / Pb01</strain>
    </source>
</reference>
<keyword evidence="2" id="KW-1185">Reference proteome</keyword>
<accession>A0A0A2V1D5</accession>
<evidence type="ECO:0000313" key="1">
    <source>
        <dbReference type="EMBL" id="KGQ01303.1"/>
    </source>
</evidence>
<dbReference type="Proteomes" id="UP000002059">
    <property type="component" value="Partially assembled WGS sequence"/>
</dbReference>
<dbReference type="GeneID" id="26970789"/>
<dbReference type="EMBL" id="KN294004">
    <property type="protein sequence ID" value="KGQ01303.1"/>
    <property type="molecule type" value="Genomic_DNA"/>
</dbReference>
<dbReference type="KEGG" id="pbl:PAAG_11980"/>
<proteinExistence type="predicted"/>
<protein>
    <submittedName>
        <fullName evidence="1">Uncharacterized protein</fullName>
    </submittedName>
</protein>
<sequence length="80" mass="8890">MDSWQIQNTVWSMRQCECSLLHTPQHASMKGQTTVKTLPLKEWLRDPSLSRLAGGGSTSRTDPIAIIGFWALVAVSIGHR</sequence>